<comment type="function">
    <text evidence="6">Specifically catalyzes the NAD or NADP-dependent dehydrogenation of L-aspartate to iminoaspartate.</text>
</comment>
<dbReference type="Gene3D" id="3.30.360.10">
    <property type="entry name" value="Dihydrodipicolinate Reductase, domain 2"/>
    <property type="match status" value="1"/>
</dbReference>
<comment type="pathway">
    <text evidence="6">Cofactor biosynthesis; NAD(+) biosynthesis; iminoaspartate from L-aspartate (dehydrogenase route): step 1/1.</text>
</comment>
<dbReference type="GO" id="GO:0050661">
    <property type="term" value="F:NADP binding"/>
    <property type="evidence" value="ECO:0007669"/>
    <property type="project" value="UniProtKB-UniRule"/>
</dbReference>
<comment type="caution">
    <text evidence="9">The sequence shown here is derived from an EMBL/GenBank/DDBJ whole genome shotgun (WGS) entry which is preliminary data.</text>
</comment>
<comment type="miscellaneous">
    <text evidence="6">The iminoaspartate product is unstable in aqueous solution and can decompose to oxaloacetate and ammonia.</text>
</comment>
<dbReference type="RefSeq" id="WP_076957777.1">
    <property type="nucleotide sequence ID" value="NZ_MLCO01000108.1"/>
</dbReference>
<dbReference type="OrthoDB" id="8456681at2"/>
<feature type="domain" description="Aspartate dehydrogenase" evidence="7">
    <location>
        <begin position="173"/>
        <end position="259"/>
    </location>
</feature>
<comment type="catalytic activity">
    <reaction evidence="6">
        <text>L-aspartate + NADP(+) + H2O = oxaloacetate + NH4(+) + NADPH + H(+)</text>
        <dbReference type="Rhea" id="RHEA:11784"/>
        <dbReference type="ChEBI" id="CHEBI:15377"/>
        <dbReference type="ChEBI" id="CHEBI:15378"/>
        <dbReference type="ChEBI" id="CHEBI:16452"/>
        <dbReference type="ChEBI" id="CHEBI:28938"/>
        <dbReference type="ChEBI" id="CHEBI:29991"/>
        <dbReference type="ChEBI" id="CHEBI:57783"/>
        <dbReference type="ChEBI" id="CHEBI:58349"/>
        <dbReference type="EC" id="1.4.1.21"/>
    </reaction>
</comment>
<dbReference type="NCBIfam" id="NF009825">
    <property type="entry name" value="PRK13302.1"/>
    <property type="match status" value="1"/>
</dbReference>
<dbReference type="GO" id="GO:0016639">
    <property type="term" value="F:oxidoreductase activity, acting on the CH-NH2 group of donors, NAD or NADP as acceptor"/>
    <property type="evidence" value="ECO:0007669"/>
    <property type="project" value="UniProtKB-UniRule"/>
</dbReference>
<reference evidence="9 10" key="1">
    <citation type="submission" date="2016-10" db="EMBL/GenBank/DDBJ databases">
        <title>Draft Genome sequence of Roseomonas sp. strain M3.</title>
        <authorList>
            <person name="Subhash Y."/>
            <person name="Lee S."/>
        </authorList>
    </citation>
    <scope>NUCLEOTIDE SEQUENCE [LARGE SCALE GENOMIC DNA]</scope>
    <source>
        <strain evidence="9 10">M3</strain>
    </source>
</reference>
<sequence length="273" mass="28416">MPKQNRPPLRIAIAGLGAVGLAVARALDAGIPGCQLVAVSARDREAAAARLAGLTSPVPVLAIEALEPLADLVIECAPAALLPAIAEPFLRAGKTVMVLSAGALLRHEHLIALAREEEGQIIVPTGALLGLDAVVAAAEGNITAVRMITRKPVRGLVGAPYLVENGIAIDDIREPLRIFQGTPRDAAVGFPANLNVAVALSLAGIGPDKTTLEIWADPDLTRNTHRIEVESDSAFLSMAIENIPSENPKTGKITALSVIACLRKLRAPLRVGT</sequence>
<evidence type="ECO:0000256" key="2">
    <source>
        <dbReference type="ARBA" id="ARBA00022642"/>
    </source>
</evidence>
<evidence type="ECO:0000256" key="1">
    <source>
        <dbReference type="ARBA" id="ARBA00008331"/>
    </source>
</evidence>
<evidence type="ECO:0000256" key="6">
    <source>
        <dbReference type="HAMAP-Rule" id="MF_01265"/>
    </source>
</evidence>
<accession>A0A1V2H2K1</accession>
<evidence type="ECO:0000313" key="9">
    <source>
        <dbReference type="EMBL" id="ONG53214.1"/>
    </source>
</evidence>
<dbReference type="InterPro" id="IPR036291">
    <property type="entry name" value="NAD(P)-bd_dom_sf"/>
</dbReference>
<dbReference type="GO" id="GO:0051287">
    <property type="term" value="F:NAD binding"/>
    <property type="evidence" value="ECO:0007669"/>
    <property type="project" value="UniProtKB-UniRule"/>
</dbReference>
<protein>
    <recommendedName>
        <fullName evidence="6">L-aspartate dehydrogenase</fullName>
        <ecNumber evidence="6">1.4.1.21</ecNumber>
    </recommendedName>
</protein>
<evidence type="ECO:0000256" key="5">
    <source>
        <dbReference type="ARBA" id="ARBA00023027"/>
    </source>
</evidence>
<dbReference type="EC" id="1.4.1.21" evidence="6"/>
<keyword evidence="3 6" id="KW-0521">NADP</keyword>
<feature type="domain" description="Aspartate/homoserine dehydrogenase NAD-binding" evidence="8">
    <location>
        <begin position="15"/>
        <end position="124"/>
    </location>
</feature>
<evidence type="ECO:0000259" key="8">
    <source>
        <dbReference type="Pfam" id="PF03447"/>
    </source>
</evidence>
<dbReference type="PANTHER" id="PTHR31873:SF6">
    <property type="entry name" value="ASPARTATE DEHYDROGENASE DOMAIN-CONTAINING PROTEIN"/>
    <property type="match status" value="1"/>
</dbReference>
<comment type="similarity">
    <text evidence="1 6">Belongs to the L-aspartate dehydrogenase family.</text>
</comment>
<comment type="catalytic activity">
    <reaction evidence="6">
        <text>L-aspartate + NAD(+) + H2O = oxaloacetate + NH4(+) + NADH + H(+)</text>
        <dbReference type="Rhea" id="RHEA:11788"/>
        <dbReference type="ChEBI" id="CHEBI:15377"/>
        <dbReference type="ChEBI" id="CHEBI:15378"/>
        <dbReference type="ChEBI" id="CHEBI:16452"/>
        <dbReference type="ChEBI" id="CHEBI:28938"/>
        <dbReference type="ChEBI" id="CHEBI:29991"/>
        <dbReference type="ChEBI" id="CHEBI:57540"/>
        <dbReference type="ChEBI" id="CHEBI:57945"/>
        <dbReference type="EC" id="1.4.1.21"/>
    </reaction>
</comment>
<proteinExistence type="inferred from homology"/>
<evidence type="ECO:0000256" key="4">
    <source>
        <dbReference type="ARBA" id="ARBA00023002"/>
    </source>
</evidence>
<dbReference type="Pfam" id="PF01958">
    <property type="entry name" value="Asp_DH_C"/>
    <property type="match status" value="1"/>
</dbReference>
<dbReference type="Pfam" id="PF03447">
    <property type="entry name" value="NAD_binding_3"/>
    <property type="match status" value="1"/>
</dbReference>
<dbReference type="HAMAP" id="MF_01265">
    <property type="entry name" value="NadX"/>
    <property type="match status" value="1"/>
</dbReference>
<dbReference type="GO" id="GO:0033735">
    <property type="term" value="F:aspartate dehydrogenase [NAD(P)+] activity"/>
    <property type="evidence" value="ECO:0007669"/>
    <property type="project" value="UniProtKB-EC"/>
</dbReference>
<dbReference type="PANTHER" id="PTHR31873">
    <property type="entry name" value="L-ASPARTATE DEHYDROGENASE-RELATED"/>
    <property type="match status" value="1"/>
</dbReference>
<dbReference type="AlphaFoldDB" id="A0A1V2H2K1"/>
<organism evidence="9 10">
    <name type="scientific">Teichococcus deserti</name>
    <dbReference type="NCBI Taxonomy" id="1817963"/>
    <lineage>
        <taxon>Bacteria</taxon>
        <taxon>Pseudomonadati</taxon>
        <taxon>Pseudomonadota</taxon>
        <taxon>Alphaproteobacteria</taxon>
        <taxon>Acetobacterales</taxon>
        <taxon>Roseomonadaceae</taxon>
        <taxon>Roseomonas</taxon>
    </lineage>
</organism>
<keyword evidence="4 6" id="KW-0560">Oxidoreductase</keyword>
<dbReference type="InterPro" id="IPR020626">
    <property type="entry name" value="Asp_DH_prok"/>
</dbReference>
<evidence type="ECO:0000259" key="7">
    <source>
        <dbReference type="Pfam" id="PF01958"/>
    </source>
</evidence>
<feature type="binding site" evidence="6">
    <location>
        <position position="195"/>
    </location>
    <ligand>
        <name>NAD(+)</name>
        <dbReference type="ChEBI" id="CHEBI:57540"/>
    </ligand>
</feature>
<dbReference type="InterPro" id="IPR002811">
    <property type="entry name" value="Asp_DH"/>
</dbReference>
<dbReference type="EMBL" id="MLCO01000108">
    <property type="protein sequence ID" value="ONG53214.1"/>
    <property type="molecule type" value="Genomic_DNA"/>
</dbReference>
<evidence type="ECO:0000256" key="3">
    <source>
        <dbReference type="ARBA" id="ARBA00022857"/>
    </source>
</evidence>
<dbReference type="Gene3D" id="3.40.50.720">
    <property type="entry name" value="NAD(P)-binding Rossmann-like Domain"/>
    <property type="match status" value="1"/>
</dbReference>
<dbReference type="UniPathway" id="UPA00253">
    <property type="reaction ID" value="UER00456"/>
</dbReference>
<dbReference type="SUPFAM" id="SSF55347">
    <property type="entry name" value="Glyceraldehyde-3-phosphate dehydrogenase-like, C-terminal domain"/>
    <property type="match status" value="1"/>
</dbReference>
<dbReference type="SUPFAM" id="SSF51735">
    <property type="entry name" value="NAD(P)-binding Rossmann-fold domains"/>
    <property type="match status" value="1"/>
</dbReference>
<feature type="active site" evidence="6">
    <location>
        <position position="225"/>
    </location>
</feature>
<gene>
    <name evidence="6" type="primary">nadX</name>
    <name evidence="9" type="ORF">BKE38_12945</name>
</gene>
<feature type="binding site" evidence="6">
    <location>
        <position position="127"/>
    </location>
    <ligand>
        <name>NAD(+)</name>
        <dbReference type="ChEBI" id="CHEBI:57540"/>
    </ligand>
</feature>
<dbReference type="InterPro" id="IPR011182">
    <property type="entry name" value="L-Asp_DH"/>
</dbReference>
<dbReference type="InterPro" id="IPR005106">
    <property type="entry name" value="Asp/hSer_DH_NAD-bd"/>
</dbReference>
<name>A0A1V2H2K1_9PROT</name>
<keyword evidence="2 6" id="KW-0662">Pyridine nucleotide biosynthesis</keyword>
<keyword evidence="5 6" id="KW-0520">NAD</keyword>
<keyword evidence="10" id="KW-1185">Reference proteome</keyword>
<dbReference type="Proteomes" id="UP000188879">
    <property type="component" value="Unassembled WGS sequence"/>
</dbReference>
<dbReference type="PIRSF" id="PIRSF005227">
    <property type="entry name" value="Asp_dh_NAD_syn"/>
    <property type="match status" value="1"/>
</dbReference>
<evidence type="ECO:0000313" key="10">
    <source>
        <dbReference type="Proteomes" id="UP000188879"/>
    </source>
</evidence>
<dbReference type="GO" id="GO:0009435">
    <property type="term" value="P:NAD+ biosynthetic process"/>
    <property type="evidence" value="ECO:0007669"/>
    <property type="project" value="UniProtKB-UniRule"/>
</dbReference>